<feature type="region of interest" description="Disordered" evidence="1">
    <location>
        <begin position="1"/>
        <end position="21"/>
    </location>
</feature>
<accession>A0A1Q9EPB4</accession>
<organism evidence="3 4">
    <name type="scientific">Symbiodinium microadriaticum</name>
    <name type="common">Dinoflagellate</name>
    <name type="synonym">Zooxanthella microadriatica</name>
    <dbReference type="NCBI Taxonomy" id="2951"/>
    <lineage>
        <taxon>Eukaryota</taxon>
        <taxon>Sar</taxon>
        <taxon>Alveolata</taxon>
        <taxon>Dinophyceae</taxon>
        <taxon>Suessiales</taxon>
        <taxon>Symbiodiniaceae</taxon>
        <taxon>Symbiodinium</taxon>
    </lineage>
</organism>
<reference evidence="3 4" key="1">
    <citation type="submission" date="2016-02" db="EMBL/GenBank/DDBJ databases">
        <title>Genome analysis of coral dinoflagellate symbionts highlights evolutionary adaptations to a symbiotic lifestyle.</title>
        <authorList>
            <person name="Aranda M."/>
            <person name="Li Y."/>
            <person name="Liew Y.J."/>
            <person name="Baumgarten S."/>
            <person name="Simakov O."/>
            <person name="Wilson M."/>
            <person name="Piel J."/>
            <person name="Ashoor H."/>
            <person name="Bougouffa S."/>
            <person name="Bajic V.B."/>
            <person name="Ryu T."/>
            <person name="Ravasi T."/>
            <person name="Bayer T."/>
            <person name="Micklem G."/>
            <person name="Kim H."/>
            <person name="Bhak J."/>
            <person name="Lajeunesse T.C."/>
            <person name="Voolstra C.R."/>
        </authorList>
    </citation>
    <scope>NUCLEOTIDE SEQUENCE [LARGE SCALE GENOMIC DNA]</scope>
    <source>
        <strain evidence="3 4">CCMP2467</strain>
    </source>
</reference>
<feature type="compositionally biased region" description="Low complexity" evidence="1">
    <location>
        <begin position="415"/>
        <end position="430"/>
    </location>
</feature>
<name>A0A1Q9EPB4_SYMMI</name>
<feature type="domain" description="RNase H type-1" evidence="2">
    <location>
        <begin position="1566"/>
        <end position="1715"/>
    </location>
</feature>
<dbReference type="InterPro" id="IPR005135">
    <property type="entry name" value="Endo/exonuclease/phosphatase"/>
</dbReference>
<dbReference type="OrthoDB" id="365880at2759"/>
<dbReference type="Gene3D" id="3.30.420.10">
    <property type="entry name" value="Ribonuclease H-like superfamily/Ribonuclease H"/>
    <property type="match status" value="1"/>
</dbReference>
<feature type="compositionally biased region" description="Basic and acidic residues" evidence="1">
    <location>
        <begin position="3830"/>
        <end position="3839"/>
    </location>
</feature>
<protein>
    <recommendedName>
        <fullName evidence="2">RNase H type-1 domain-containing protein</fullName>
    </recommendedName>
</protein>
<sequence>MARPEAPEDLPPRTQTPPSLIPATDTLQSGLSDFDIPWANHSRAQLASQHLYQGPLPWILEPDNATADVHHLGVYLYTPHFYPHAFAIHVCEDTTMGDVLRIIQECAPGDPFQICDRVLPLYPQRMPGYLSAIRFPSIAQSLQGGMAAVALDLGGVGGHYFATFLPKSLSHQELWEFVQPLTRADIDDLFFFIGGHTKPWPSHAMITLRDGEVITVCRDAGPLPPILTAAALLQPGGCVGTMKHFFNVETYEATCILYMGKRYTIPEWHHPGKDILTHMIESFHLNPACVTACSFPAVELDVHGVQCPFVLAATDVPAIRAGDPVPNRQDFFTLCDFRPLGHKPQVIHSHVPLIHVPSILSDIGVQLPRAYNVGVLGGKIRRDHVRLRGNHTLVFYAKLADEEDSSDDSEDSERSGPASPAAASQASLPPGNVILSPDDDTSSQAANQDPFADTAAAALDSTIPPGHSWNYHGDGDLNHNIATVQGTDAPAIGQPVDSRPAAPSSFHAGAPYLGPIVGPVVVSMQPADMDGQQHIPEPAAPAGLQHVTVLVYVPDFLPELHEVAVTFPCGVEQLLDDVQRLRQDTTLAHFANLVPASPQLVRDYAVLVATPLWAHPYCIVLLDCNRLNDGVFAKALPSPLNRESLLIAADLPADSHCGVYVHGLIRPLARSQIISLVSGMTIAFIPEGLGAPASQELSSMLMQAEGWAPQPELPGPRYTARVPFRLKLLTDAWPVLFSATERYNDSLRQSVANALRANVDQLSLVVSKPRITDHFASGLPVSGVVVATEQLLRVPFPPARYQARLKRTKANLGGVPAIAAVARLLMSSEAVHTPVAMKDDMWGVASMEQALEESTPRLTSAIPASCLGRRPCIATPAVQRHVADFCHVIATRLIGPDPLLRKMVCRLLQEPSYATPGAARALAAARHATVQLGLQWPFLPRALPIGDADVDSEVASGDPDELVEANFVILAPEYTPEVVSMNILIPQSTDDVLDLLQTCRNLELRALFPHLTPVFPQPDPRLAYILAMPVWYTEQILVCLDLTLWDGRIFAARVPGIATKHILLNLAGFAGDAEVQVFVPGSAGPLEHGDDVHMQPGDSIMLVPPGDPIGPAVTLDEMLRTSAAWDARATYYGNDQEDRFCMVANGFYRDFLLQPHRAMYYRHDIALLFGIRADRLEMTPAGAHQGDISLYGRPCRTVVAIGSRIDATTDQNHTVLLDCRPILEGWRQASADQGWLDAEALRRHFSAGGPLGFNVCLSDCPAHWRWLYCEPGKVVRITFQPVHDWRRADIDGGDLDGPDDDAAGHDPAPGEYRAYLHDALFEAGPERAPPEHARAQGAGHFRRAAHVSAAHAEAYVEAAPAEPTLFGPAICQVAAIDKVCGLPLPPTEGFDMSRRPVPTPCRSRGIHTPIDEIGHIQTLLEHSLHSEDSPAMFLAATLMDTLFEHFVTAAAVPSSGLTETARAQRYSLPLCALMPVTDRRNEPSWPRFLQPSRFQLPPGISRLAANEPICLGAMPLGFAAVDPECLVHAPVILNDIADAVNICPSLKRWGPSTLRSYLGTLQSACQPGDIICYTDGSYTPGTGHCQPLCGWACIFIDPHTFRMSVSFGACPVLQGSSDRLSAYLGECSALLAAALVSTNAYQWKTVHFHSDCVAAITATAGSASYSLGGIAQACRNASSFRKAVGHPTDTYHYVPGHSNCLGNDLADALSKYGAKNGASVKALPQFLLLSRKVGGRAQMLAAQLAAHGVHIACLQETRCEQGSLRTGGYLRYCSGAQRGQWGTEWWFRDEWDLSWPSGCASFRLRASIFTTIHADPRRLFVRMACDKFRVVFVGLHAPHRATEHSALTAWWDDTHRLIRAHARNDQVVLAGDMNASLGSVSSPFVSDHGAEAEDVPGEALHAILNEFEVLLPATHAHLHSGPHHTYVQKRGQRLCRPDFIGVPPGWAGSESASFLVPDINAGHSCPDHIAAVFDAVFSCAPASPSDPSKGRRFRLCSLSDAGMDKVEQAIRGFPAPSWDISAHAHAAALTNCVQVALEAAVSKKPARPYRPYLQPESWTLQQQVAAVRRSLHRLQHHLQHHSRLHILAKTFRGWCKRDVLDLAGLAEDGWLKRAHHSTAALLSHLRALGSRLKKACRRDRDEYVSQLADQLACCPTSEIFHRLHSLLGHRRRKKLQVDPLPAVANLDGTMCQDGAETMTRWRNHFGSMEGGQTATMSELIAHWDASIQHSRDDHPWPSPPTSAMLPTETDLQRLLACAKPGKSPGMDGIPAEIGRKFAGLLAPHLHRLALKTAMRGVEPCGFKAGEIIWFYKGKGPHSSCSSYRAILLLPVWSKVIHQSLRPPMKAHFESRSPSLQLGGKTGCSVVFGCHLVRGVSRVATAAGKSHFTLFADIASAYYCVVQHLVAKWDGRSQQSALAAAATPDEEAALEDALAEHLLQPTALRAGGASTWLEALTDRLQADNFFLLRGDDKAVMTTKGSRPGSSWADLIFAALMRRILERRNQMRGKCQPLSISMVLPFDGQKTLEPCSADSPGLDVSEVIWADDLAIPRIVEPEHAATAAGFEAGILADAFLEFGFTLTFGPHKTAGLLTLRGRGSRHIRRDVFGAHGLQGRIPVLRETQPGVVLPLVDIYRHLGCQQSPAGSLKAEILYRVSQARATFAEARRKVYKNPHISTRRKGFILGATVIPKLVYGAGAWGPLSTSEFRVFSGAVWGFYRPMLGIKRTDDQRVDASTCFALLGMPSPAVLLQVQRLLYLGQMLRTGPPELWAVLRADRGQASQFQADLRWLHARTWSTTDLPCPMTGWPHWEQFIVHQPGRYKGAIKRAKAIEVCRHTVVASLTGLHRALVQICGMDHASKPSCGDATLTEVCIPCKRAFSSRLAWAGHAARKHGYRSHAFLCAQGRVCLGCGRQYSSSGRLRRHLETRPGCVTSWGRFIPDDTSPVGGDAHPQAPPVQAPGCLDPTAEHHIRTDISLGLFDDLNSHDPEDEQGIWDLISSYVEPIGVLRDTVRAWVRSANSCAARRNTADNMLLLLDVELLAEHVQPANPAKAFPQEALPEWGKPGLAPFVLSGPARVFSLESPPRTLLDHALPDSMPVKLALFASSALASIGLWGRPKAGLFMQVFSVRTATTIREFFREERRWVAGSERSAGGYSEGRPPRLPLRGGVDTSAPVCVLPCVPPGKVPGGRPVREGPSKADIMYAPRPTSMPSMTSAARRSMAWKQNAAASDLVAFVKEQGGVVSSEKLQPFYARHPTHRSIIANVLDFCTARPELFHTCKQAGSPHWKLRLATGKCSASSGKLDSITVAANLALHISKAEKPFLTSDLAQFYSLCQAYKDTITRSGGLRPFCDKHAGLLAYQWNLSGDEIILPNHCCYFLRGTCTKKHSHGNFLHDAAVVDGHACCSYGPLCKRGHWQLIEALAGGSSIPKEANDADAEDDLEQESDVFDLSVEQIRWAHDSIEIHFKNGNLLIDTLKQLLSERLQPSALPKLCVWQKGDVWYAITGNRRLWVLKEFSKMLGRDVRVPVRRLSESTAASAWFRRMFTTRTDGESVCFVASKHHYPSMSFALASLSPSSAPDAHDLEIGHVLQSSSGGVPLTSLNAKFQSRFSVTARVRARPDLFRIAASTVMFASAVKASAPRDGHGHGNPPQIDSGMCDETGRAAGQGKLKLDSSPVAEDCSSEALPSNVPAGKSSKRTDMDAQETVAAGSKEAQVQAGKFVSVRKHSSIGCAVVSFKDVEVRRHILAKASPQELGNVSVDIAAHMDPATSSEVPTDLFVAWGRKVEQSTPLSIHKLVSYFDDKHEGVQREIASQKSTSSQKSEEEEACREADKRSGKQELVQDSPSQLSEGSSGPGAQHCLCDLERLLAKLPARALNELSLPSFAKALHQSRAQKLILQEGRRMQVVAVARGNLRSLTMPEIQLTQQDLVDIAEELRLPNGKGTFSAMQPVAGGIHRVSIGYSVQQHINSISFHLGRLLPGISDPVRKFLDSGSCVFLGPSRSGKTTVMRDVASSLSKSCQVVVVDFFDELHQGGLGLAGHIVSPSATDTSHVITQVSHEHSPDVIVAEFSQPAEAIAAARVCGGSGQRLICSVPCALNALVESFFMTGYGAYVYPCISFPFRSAIMLRQELDFWQIYEKVQATVCAMSWSTACPEHRAPRQEILFPTFIPLKPLLLSKDPKKTEEPWQRHV</sequence>
<dbReference type="SUPFAM" id="SSF56219">
    <property type="entry name" value="DNase I-like"/>
    <property type="match status" value="1"/>
</dbReference>
<dbReference type="Pfam" id="PF03372">
    <property type="entry name" value="Exo_endo_phos"/>
    <property type="match status" value="1"/>
</dbReference>
<feature type="region of interest" description="Disordered" evidence="1">
    <location>
        <begin position="3640"/>
        <end position="3703"/>
    </location>
</feature>
<feature type="region of interest" description="Disordered" evidence="1">
    <location>
        <begin position="3810"/>
        <end position="3857"/>
    </location>
</feature>
<dbReference type="InterPro" id="IPR012337">
    <property type="entry name" value="RNaseH-like_sf"/>
</dbReference>
<dbReference type="PANTHER" id="PTHR20953">
    <property type="entry name" value="KINASE-RELATED"/>
    <property type="match status" value="1"/>
</dbReference>
<keyword evidence="4" id="KW-1185">Reference proteome</keyword>
<gene>
    <name evidence="3" type="ORF">AK812_SmicGene7122</name>
</gene>
<proteinExistence type="predicted"/>
<evidence type="ECO:0000259" key="2">
    <source>
        <dbReference type="PROSITE" id="PS50879"/>
    </source>
</evidence>
<dbReference type="EMBL" id="LSRX01000100">
    <property type="protein sequence ID" value="OLQ09260.1"/>
    <property type="molecule type" value="Genomic_DNA"/>
</dbReference>
<evidence type="ECO:0000313" key="3">
    <source>
        <dbReference type="EMBL" id="OLQ09260.1"/>
    </source>
</evidence>
<evidence type="ECO:0000256" key="1">
    <source>
        <dbReference type="SAM" id="MobiDB-lite"/>
    </source>
</evidence>
<dbReference type="GO" id="GO:0003676">
    <property type="term" value="F:nucleic acid binding"/>
    <property type="evidence" value="ECO:0007669"/>
    <property type="project" value="InterPro"/>
</dbReference>
<dbReference type="InterPro" id="IPR036397">
    <property type="entry name" value="RNaseH_sf"/>
</dbReference>
<dbReference type="PANTHER" id="PTHR20953:SF3">
    <property type="entry name" value="P-LOOP CONTAINING NUCLEOSIDE TRIPHOSPHATE HYDROLASES SUPERFAMILY PROTEIN"/>
    <property type="match status" value="1"/>
</dbReference>
<evidence type="ECO:0000313" key="4">
    <source>
        <dbReference type="Proteomes" id="UP000186817"/>
    </source>
</evidence>
<dbReference type="Gene3D" id="3.60.10.10">
    <property type="entry name" value="Endonuclease/exonuclease/phosphatase"/>
    <property type="match status" value="1"/>
</dbReference>
<dbReference type="InterPro" id="IPR002156">
    <property type="entry name" value="RNaseH_domain"/>
</dbReference>
<comment type="caution">
    <text evidence="3">The sequence shown here is derived from an EMBL/GenBank/DDBJ whole genome shotgun (WGS) entry which is preliminary data.</text>
</comment>
<dbReference type="InterPro" id="IPR036691">
    <property type="entry name" value="Endo/exonu/phosph_ase_sf"/>
</dbReference>
<feature type="compositionally biased region" description="Polar residues" evidence="1">
    <location>
        <begin position="3843"/>
        <end position="3854"/>
    </location>
</feature>
<feature type="region of interest" description="Disordered" evidence="1">
    <location>
        <begin position="402"/>
        <end position="447"/>
    </location>
</feature>
<dbReference type="GO" id="GO:0004523">
    <property type="term" value="F:RNA-DNA hybrid ribonuclease activity"/>
    <property type="evidence" value="ECO:0007669"/>
    <property type="project" value="InterPro"/>
</dbReference>
<feature type="compositionally biased region" description="Acidic residues" evidence="1">
    <location>
        <begin position="402"/>
        <end position="411"/>
    </location>
</feature>
<feature type="region of interest" description="Disordered" evidence="1">
    <location>
        <begin position="3187"/>
        <end position="3211"/>
    </location>
</feature>
<dbReference type="PROSITE" id="PS50879">
    <property type="entry name" value="RNASE_H_1"/>
    <property type="match status" value="1"/>
</dbReference>
<dbReference type="Proteomes" id="UP000186817">
    <property type="component" value="Unassembled WGS sequence"/>
</dbReference>
<dbReference type="SUPFAM" id="SSF53098">
    <property type="entry name" value="Ribonuclease H-like"/>
    <property type="match status" value="1"/>
</dbReference>